<evidence type="ECO:0000313" key="3">
    <source>
        <dbReference type="Proteomes" id="UP000612585"/>
    </source>
</evidence>
<dbReference type="Proteomes" id="UP000612585">
    <property type="component" value="Unassembled WGS sequence"/>
</dbReference>
<evidence type="ECO:0000256" key="1">
    <source>
        <dbReference type="SAM" id="MobiDB-lite"/>
    </source>
</evidence>
<accession>A0A8J3ZHT1</accession>
<protein>
    <submittedName>
        <fullName evidence="2">Uncharacterized protein</fullName>
    </submittedName>
</protein>
<dbReference type="EMBL" id="BOPG01000107">
    <property type="protein sequence ID" value="GIJ64066.1"/>
    <property type="molecule type" value="Genomic_DNA"/>
</dbReference>
<feature type="region of interest" description="Disordered" evidence="1">
    <location>
        <begin position="84"/>
        <end position="106"/>
    </location>
</feature>
<feature type="compositionally biased region" description="Basic residues" evidence="1">
    <location>
        <begin position="93"/>
        <end position="106"/>
    </location>
</feature>
<comment type="caution">
    <text evidence="2">The sequence shown here is derived from an EMBL/GenBank/DDBJ whole genome shotgun (WGS) entry which is preliminary data.</text>
</comment>
<dbReference type="RefSeq" id="WP_204011902.1">
    <property type="nucleotide sequence ID" value="NZ_BOPG01000107.1"/>
</dbReference>
<name>A0A8J3ZHT1_9ACTN</name>
<proteinExistence type="predicted"/>
<feature type="region of interest" description="Disordered" evidence="1">
    <location>
        <begin position="123"/>
        <end position="176"/>
    </location>
</feature>
<gene>
    <name evidence="2" type="ORF">Vau01_115820</name>
</gene>
<keyword evidence="3" id="KW-1185">Reference proteome</keyword>
<evidence type="ECO:0000313" key="2">
    <source>
        <dbReference type="EMBL" id="GIJ64066.1"/>
    </source>
</evidence>
<sequence>MLGGGGRANRGDAIEEPDRRLQARPDELMLWDWDTTWVQLDNPADPTASGGTIHLGVAWYDREFYDDRAGAWFGALHQRNQKQIGVPRLSGRGGRRSRRAAGRRFPRGADRLAHLWDIHGNSIDGNGTAGGHPPTGHGGDERGEDQECAGAGERGSRGRRRPRPEGSASPPSRPTG</sequence>
<reference evidence="2" key="1">
    <citation type="submission" date="2021-01" db="EMBL/GenBank/DDBJ databases">
        <title>Whole genome shotgun sequence of Virgisporangium aurantiacum NBRC 16421.</title>
        <authorList>
            <person name="Komaki H."/>
            <person name="Tamura T."/>
        </authorList>
    </citation>
    <scope>NUCLEOTIDE SEQUENCE</scope>
    <source>
        <strain evidence="2">NBRC 16421</strain>
    </source>
</reference>
<dbReference type="AlphaFoldDB" id="A0A8J3ZHT1"/>
<organism evidence="2 3">
    <name type="scientific">Virgisporangium aurantiacum</name>
    <dbReference type="NCBI Taxonomy" id="175570"/>
    <lineage>
        <taxon>Bacteria</taxon>
        <taxon>Bacillati</taxon>
        <taxon>Actinomycetota</taxon>
        <taxon>Actinomycetes</taxon>
        <taxon>Micromonosporales</taxon>
        <taxon>Micromonosporaceae</taxon>
        <taxon>Virgisporangium</taxon>
    </lineage>
</organism>